<feature type="transmembrane region" description="Helical" evidence="9">
    <location>
        <begin position="100"/>
        <end position="132"/>
    </location>
</feature>
<gene>
    <name evidence="11" type="ORF">MTR64_15980</name>
</gene>
<dbReference type="InterPro" id="IPR013525">
    <property type="entry name" value="ABC2_TM"/>
</dbReference>
<evidence type="ECO:0000256" key="5">
    <source>
        <dbReference type="ARBA" id="ARBA00022519"/>
    </source>
</evidence>
<keyword evidence="6 9" id="KW-0812">Transmembrane</keyword>
<name>A0ABT0B578_9SPHN</name>
<proteinExistence type="inferred from homology"/>
<sequence length="258" mass="29013">MNLHSRSALHWRDLLLELVSRDLKIRYQRSAIGLGWSLMKPLSQLLIFSLVFSSVLPLNIDNYTTFVFTGVLTWSWFNTSLTSSTIAVTSNKELVRRPGFPVFLLPVLTIISQGVHFLLALPLLLLCAFIQTGLPGPAILALPMIIIVQFLLTLGICYLAAAAHVYFRDVEHIVGIGVMLGFYVTPVFYRPLDAAHRFAFLSELNPFAWLLNCYRDVFIGHTFPDGIMVVKLLCVAIPLLIGGGWVFRQVSFRFVDEI</sequence>
<evidence type="ECO:0000256" key="8">
    <source>
        <dbReference type="ARBA" id="ARBA00023136"/>
    </source>
</evidence>
<feature type="transmembrane region" description="Helical" evidence="9">
    <location>
        <begin position="42"/>
        <end position="60"/>
    </location>
</feature>
<evidence type="ECO:0000256" key="3">
    <source>
        <dbReference type="ARBA" id="ARBA00022448"/>
    </source>
</evidence>
<reference evidence="11" key="1">
    <citation type="submission" date="2022-03" db="EMBL/GenBank/DDBJ databases">
        <title>Identification of a novel bacterium isolated from mangrove sediments.</title>
        <authorList>
            <person name="Pan X."/>
        </authorList>
    </citation>
    <scope>NUCLEOTIDE SEQUENCE</scope>
    <source>
        <strain evidence="11">B2580</strain>
    </source>
</reference>
<protein>
    <recommendedName>
        <fullName evidence="9">Transport permease protein</fullName>
    </recommendedName>
</protein>
<evidence type="ECO:0000313" key="12">
    <source>
        <dbReference type="Proteomes" id="UP001162880"/>
    </source>
</evidence>
<feature type="transmembrane region" description="Helical" evidence="9">
    <location>
        <begin position="226"/>
        <end position="247"/>
    </location>
</feature>
<evidence type="ECO:0000256" key="6">
    <source>
        <dbReference type="ARBA" id="ARBA00022692"/>
    </source>
</evidence>
<dbReference type="InterPro" id="IPR047817">
    <property type="entry name" value="ABC2_TM_bact-type"/>
</dbReference>
<dbReference type="EMBL" id="JALHLE010000027">
    <property type="protein sequence ID" value="MCJ2180069.1"/>
    <property type="molecule type" value="Genomic_DNA"/>
</dbReference>
<keyword evidence="8 9" id="KW-0472">Membrane</keyword>
<keyword evidence="4 9" id="KW-1003">Cell membrane</keyword>
<organism evidence="11 12">
    <name type="scientific">Novosphingobium album</name>
    <name type="common">ex Hu et al. 2023</name>
    <dbReference type="NCBI Taxonomy" id="2930093"/>
    <lineage>
        <taxon>Bacteria</taxon>
        <taxon>Pseudomonadati</taxon>
        <taxon>Pseudomonadota</taxon>
        <taxon>Alphaproteobacteria</taxon>
        <taxon>Sphingomonadales</taxon>
        <taxon>Sphingomonadaceae</taxon>
        <taxon>Novosphingobium</taxon>
    </lineage>
</organism>
<comment type="caution">
    <text evidence="11">The sequence shown here is derived from an EMBL/GenBank/DDBJ whole genome shotgun (WGS) entry which is preliminary data.</text>
</comment>
<dbReference type="RefSeq" id="WP_243995436.1">
    <property type="nucleotide sequence ID" value="NZ_JALHLE010000027.1"/>
</dbReference>
<evidence type="ECO:0000313" key="11">
    <source>
        <dbReference type="EMBL" id="MCJ2180069.1"/>
    </source>
</evidence>
<feature type="transmembrane region" description="Helical" evidence="9">
    <location>
        <begin position="173"/>
        <end position="192"/>
    </location>
</feature>
<evidence type="ECO:0000259" key="10">
    <source>
        <dbReference type="PROSITE" id="PS51012"/>
    </source>
</evidence>
<feature type="transmembrane region" description="Helical" evidence="9">
    <location>
        <begin position="66"/>
        <end position="88"/>
    </location>
</feature>
<dbReference type="PROSITE" id="PS51012">
    <property type="entry name" value="ABC_TM2"/>
    <property type="match status" value="1"/>
</dbReference>
<keyword evidence="3 9" id="KW-0813">Transport</keyword>
<evidence type="ECO:0000256" key="9">
    <source>
        <dbReference type="RuleBase" id="RU361157"/>
    </source>
</evidence>
<keyword evidence="5" id="KW-0997">Cell inner membrane</keyword>
<keyword evidence="12" id="KW-1185">Reference proteome</keyword>
<dbReference type="Proteomes" id="UP001162880">
    <property type="component" value="Unassembled WGS sequence"/>
</dbReference>
<comment type="similarity">
    <text evidence="2 9">Belongs to the ABC-2 integral membrane protein family.</text>
</comment>
<feature type="domain" description="ABC transmembrane type-2" evidence="10">
    <location>
        <begin position="32"/>
        <end position="250"/>
    </location>
</feature>
<dbReference type="Pfam" id="PF01061">
    <property type="entry name" value="ABC2_membrane"/>
    <property type="match status" value="1"/>
</dbReference>
<evidence type="ECO:0000256" key="1">
    <source>
        <dbReference type="ARBA" id="ARBA00004429"/>
    </source>
</evidence>
<evidence type="ECO:0000256" key="7">
    <source>
        <dbReference type="ARBA" id="ARBA00022989"/>
    </source>
</evidence>
<dbReference type="PANTHER" id="PTHR30413:SF8">
    <property type="entry name" value="TRANSPORT PERMEASE PROTEIN"/>
    <property type="match status" value="1"/>
</dbReference>
<feature type="transmembrane region" description="Helical" evidence="9">
    <location>
        <begin position="138"/>
        <end position="161"/>
    </location>
</feature>
<accession>A0ABT0B578</accession>
<dbReference type="PANTHER" id="PTHR30413">
    <property type="entry name" value="INNER MEMBRANE TRANSPORT PERMEASE"/>
    <property type="match status" value="1"/>
</dbReference>
<comment type="subcellular location">
    <subcellularLocation>
        <location evidence="1 9">Cell inner membrane</location>
        <topology evidence="1 9">Multi-pass membrane protein</topology>
    </subcellularLocation>
</comment>
<evidence type="ECO:0000256" key="2">
    <source>
        <dbReference type="ARBA" id="ARBA00007783"/>
    </source>
</evidence>
<keyword evidence="7 9" id="KW-1133">Transmembrane helix</keyword>
<evidence type="ECO:0000256" key="4">
    <source>
        <dbReference type="ARBA" id="ARBA00022475"/>
    </source>
</evidence>